<keyword evidence="3" id="KW-1185">Reference proteome</keyword>
<accession>A0A395NVB8</accession>
<dbReference type="Proteomes" id="UP000266272">
    <property type="component" value="Unassembled WGS sequence"/>
</dbReference>
<feature type="chain" id="PRO_5017408031" evidence="1">
    <location>
        <begin position="20"/>
        <end position="175"/>
    </location>
</feature>
<proteinExistence type="predicted"/>
<gene>
    <name evidence="2" type="ORF">TARUN_2220</name>
</gene>
<dbReference type="EMBL" id="PXOA01000128">
    <property type="protein sequence ID" value="RFU79998.1"/>
    <property type="molecule type" value="Genomic_DNA"/>
</dbReference>
<evidence type="ECO:0000313" key="2">
    <source>
        <dbReference type="EMBL" id="RFU79998.1"/>
    </source>
</evidence>
<evidence type="ECO:0000256" key="1">
    <source>
        <dbReference type="SAM" id="SignalP"/>
    </source>
</evidence>
<sequence length="175" mass="18866">MSIYAKVLIGASYLSLALAQRANINFYDEADLCRSGLVTSCTGLPPGVCCRANTLAICMDFASDDRSGIATAFSSQAGNPCAIVLESLLSGVCVCPTGFAVISGGSWRRSSRRRRDDGDCEETVDPDTFQWTEDGETWTVHNDDIAIFTEISEAVANSTNRNDIGKLIKEHGKKE</sequence>
<organism evidence="2 3">
    <name type="scientific">Trichoderma arundinaceum</name>
    <dbReference type="NCBI Taxonomy" id="490622"/>
    <lineage>
        <taxon>Eukaryota</taxon>
        <taxon>Fungi</taxon>
        <taxon>Dikarya</taxon>
        <taxon>Ascomycota</taxon>
        <taxon>Pezizomycotina</taxon>
        <taxon>Sordariomycetes</taxon>
        <taxon>Hypocreomycetidae</taxon>
        <taxon>Hypocreales</taxon>
        <taxon>Hypocreaceae</taxon>
        <taxon>Trichoderma</taxon>
    </lineage>
</organism>
<comment type="caution">
    <text evidence="2">The sequence shown here is derived from an EMBL/GenBank/DDBJ whole genome shotgun (WGS) entry which is preliminary data.</text>
</comment>
<reference evidence="2 3" key="1">
    <citation type="journal article" date="2018" name="PLoS Pathog.">
        <title>Evolution of structural diversity of trichothecenes, a family of toxins produced by plant pathogenic and entomopathogenic fungi.</title>
        <authorList>
            <person name="Proctor R.H."/>
            <person name="McCormick S.P."/>
            <person name="Kim H.S."/>
            <person name="Cardoza R.E."/>
            <person name="Stanley A.M."/>
            <person name="Lindo L."/>
            <person name="Kelly A."/>
            <person name="Brown D.W."/>
            <person name="Lee T."/>
            <person name="Vaughan M.M."/>
            <person name="Alexander N.J."/>
            <person name="Busman M."/>
            <person name="Gutierrez S."/>
        </authorList>
    </citation>
    <scope>NUCLEOTIDE SEQUENCE [LARGE SCALE GENOMIC DNA]</scope>
    <source>
        <strain evidence="2 3">IBT 40837</strain>
    </source>
</reference>
<dbReference type="OrthoDB" id="4892693at2759"/>
<dbReference type="AlphaFoldDB" id="A0A395NVB8"/>
<protein>
    <submittedName>
        <fullName evidence="2">Uncharacterized protein</fullName>
    </submittedName>
</protein>
<evidence type="ECO:0000313" key="3">
    <source>
        <dbReference type="Proteomes" id="UP000266272"/>
    </source>
</evidence>
<name>A0A395NVB8_TRIAR</name>
<keyword evidence="1" id="KW-0732">Signal</keyword>
<feature type="signal peptide" evidence="1">
    <location>
        <begin position="1"/>
        <end position="19"/>
    </location>
</feature>